<name>A0A1V6RFM9_9EURO</name>
<protein>
    <submittedName>
        <fullName evidence="1">Uncharacterized protein</fullName>
    </submittedName>
</protein>
<organism evidence="1 2">
    <name type="scientific">Penicillium vulpinum</name>
    <dbReference type="NCBI Taxonomy" id="29845"/>
    <lineage>
        <taxon>Eukaryota</taxon>
        <taxon>Fungi</taxon>
        <taxon>Dikarya</taxon>
        <taxon>Ascomycota</taxon>
        <taxon>Pezizomycotina</taxon>
        <taxon>Eurotiomycetes</taxon>
        <taxon>Eurotiomycetidae</taxon>
        <taxon>Eurotiales</taxon>
        <taxon>Aspergillaceae</taxon>
        <taxon>Penicillium</taxon>
    </lineage>
</organism>
<reference evidence="2" key="1">
    <citation type="journal article" date="2017" name="Nat. Microbiol.">
        <title>Global analysis of biosynthetic gene clusters reveals vast potential of secondary metabolite production in Penicillium species.</title>
        <authorList>
            <person name="Nielsen J.C."/>
            <person name="Grijseels S."/>
            <person name="Prigent S."/>
            <person name="Ji B."/>
            <person name="Dainat J."/>
            <person name="Nielsen K.F."/>
            <person name="Frisvad J.C."/>
            <person name="Workman M."/>
            <person name="Nielsen J."/>
        </authorList>
    </citation>
    <scope>NUCLEOTIDE SEQUENCE [LARGE SCALE GENOMIC DNA]</scope>
    <source>
        <strain evidence="2">IBT 29486</strain>
    </source>
</reference>
<sequence length="8" mass="777">MSLGASVL</sequence>
<evidence type="ECO:0000313" key="1">
    <source>
        <dbReference type="EMBL" id="OQE00269.1"/>
    </source>
</evidence>
<proteinExistence type="predicted"/>
<keyword evidence="2" id="KW-1185">Reference proteome</keyword>
<dbReference type="Proteomes" id="UP000191518">
    <property type="component" value="Unassembled WGS sequence"/>
</dbReference>
<dbReference type="EMBL" id="MDYP01000055">
    <property type="protein sequence ID" value="OQE00269.1"/>
    <property type="molecule type" value="Genomic_DNA"/>
</dbReference>
<gene>
    <name evidence="1" type="ORF">PENVUL_c055G05782</name>
</gene>
<accession>A0A1V6RFM9</accession>
<evidence type="ECO:0000313" key="2">
    <source>
        <dbReference type="Proteomes" id="UP000191518"/>
    </source>
</evidence>
<comment type="caution">
    <text evidence="1">The sequence shown here is derived from an EMBL/GenBank/DDBJ whole genome shotgun (WGS) entry which is preliminary data.</text>
</comment>